<organism evidence="2 3">
    <name type="scientific">Carnegiea gigantea</name>
    <dbReference type="NCBI Taxonomy" id="171969"/>
    <lineage>
        <taxon>Eukaryota</taxon>
        <taxon>Viridiplantae</taxon>
        <taxon>Streptophyta</taxon>
        <taxon>Embryophyta</taxon>
        <taxon>Tracheophyta</taxon>
        <taxon>Spermatophyta</taxon>
        <taxon>Magnoliopsida</taxon>
        <taxon>eudicotyledons</taxon>
        <taxon>Gunneridae</taxon>
        <taxon>Pentapetalae</taxon>
        <taxon>Caryophyllales</taxon>
        <taxon>Cactineae</taxon>
        <taxon>Cactaceae</taxon>
        <taxon>Cactoideae</taxon>
        <taxon>Echinocereeae</taxon>
        <taxon>Carnegiea</taxon>
    </lineage>
</organism>
<evidence type="ECO:0000313" key="2">
    <source>
        <dbReference type="EMBL" id="KAJ8423419.1"/>
    </source>
</evidence>
<feature type="region of interest" description="Disordered" evidence="1">
    <location>
        <begin position="1"/>
        <end position="21"/>
    </location>
</feature>
<dbReference type="AlphaFoldDB" id="A0A9Q1GPW7"/>
<reference evidence="2" key="1">
    <citation type="submission" date="2022-04" db="EMBL/GenBank/DDBJ databases">
        <title>Carnegiea gigantea Genome sequencing and assembly v2.</title>
        <authorList>
            <person name="Copetti D."/>
            <person name="Sanderson M.J."/>
            <person name="Burquez A."/>
            <person name="Wojciechowski M.F."/>
        </authorList>
    </citation>
    <scope>NUCLEOTIDE SEQUENCE</scope>
    <source>
        <strain evidence="2">SGP5-SGP5p</strain>
        <tissue evidence="2">Aerial part</tissue>
    </source>
</reference>
<comment type="caution">
    <text evidence="2">The sequence shown here is derived from an EMBL/GenBank/DDBJ whole genome shotgun (WGS) entry which is preliminary data.</text>
</comment>
<sequence length="276" mass="31724">MAFEGQGMGAFDGQREGNGMLSSVHGKWHARIEAEPNNADDQVTQYGKDTVLKVHEPTGKKQKKHNGIEIEQQRVKPISKATCKKKVQFKNVQVQEPIIVNPELSMIRTKSWIGLLRHRMALGGFLNLVERLDYEQWSAIMDIGFEGILAVRTRLLPKRLAKWLLEKYDLWDTSLNLPNDKQLPGEYGRGRIIERLDYQNVKYLAELDLQQYLKELAEVHDQQGISVEPSTTDAANEWQCPYCPHCKEKFQSIVPVQDEQIELLFRLSIILNEAKT</sequence>
<keyword evidence="3" id="KW-1185">Reference proteome</keyword>
<dbReference type="Proteomes" id="UP001153076">
    <property type="component" value="Unassembled WGS sequence"/>
</dbReference>
<dbReference type="EMBL" id="JAKOGI010001965">
    <property type="protein sequence ID" value="KAJ8423419.1"/>
    <property type="molecule type" value="Genomic_DNA"/>
</dbReference>
<protein>
    <submittedName>
        <fullName evidence="2">Uncharacterized protein</fullName>
    </submittedName>
</protein>
<feature type="compositionally biased region" description="Gly residues" evidence="1">
    <location>
        <begin position="1"/>
        <end position="10"/>
    </location>
</feature>
<accession>A0A9Q1GPW7</accession>
<name>A0A9Q1GPW7_9CARY</name>
<evidence type="ECO:0000256" key="1">
    <source>
        <dbReference type="SAM" id="MobiDB-lite"/>
    </source>
</evidence>
<evidence type="ECO:0000313" key="3">
    <source>
        <dbReference type="Proteomes" id="UP001153076"/>
    </source>
</evidence>
<proteinExistence type="predicted"/>
<gene>
    <name evidence="2" type="ORF">Cgig2_032669</name>
</gene>